<dbReference type="EMBL" id="CP032548">
    <property type="protein sequence ID" value="AZJ36613.1"/>
    <property type="molecule type" value="Genomic_DNA"/>
</dbReference>
<keyword evidence="3" id="KW-1185">Reference proteome</keyword>
<feature type="coiled-coil region" evidence="1">
    <location>
        <begin position="314"/>
        <end position="379"/>
    </location>
</feature>
<proteinExistence type="predicted"/>
<evidence type="ECO:0000313" key="3">
    <source>
        <dbReference type="Proteomes" id="UP000274593"/>
    </source>
</evidence>
<evidence type="ECO:0008006" key="4">
    <source>
        <dbReference type="Google" id="ProtNLM"/>
    </source>
</evidence>
<feature type="coiled-coil region" evidence="1">
    <location>
        <begin position="176"/>
        <end position="270"/>
    </location>
</feature>
<dbReference type="KEGG" id="tsig:D6T69_14165"/>
<gene>
    <name evidence="2" type="ORF">D6T69_14165</name>
</gene>
<evidence type="ECO:0000256" key="1">
    <source>
        <dbReference type="SAM" id="Coils"/>
    </source>
</evidence>
<sequence>MIIKKTAFGNSQEAFIENRFKDATNIIFSNDNNRGKTLVIQGLMYSIGYDSIFPSGFNYKNYFFYSNIIIKEKNYEFLRKGNSIILFENGNINVFNSISEFKYYFDKHIYELPRIEKEGELKPVDLTLFYELFFLGQDKRNSSNLIVKGRNNKQDFKNMIFAMQDVLISSTNKYDIEELKEQKKSLDLKIKTEKRKISVLKKNPEIATFISSSANNIDFKNTSKQLNELHKRIADLRKQRNREENRKIKLENLIIELNSLNRNLNEGKVKCSDCGSNKIIFANQEFEFEVSNSYVRKNILKSIQESISIKKEIVTEFNSEIHKEQTQIQKLLETSTPDAKNYILFEDEIIGSKDIDKIILELQKQLDEVQQKINNNESKILINKDLQKIVIENIISEMKRYYRIIDKEGLLEFEDLFTKSGQTYSGSEEQEYYFCKLLALNKILKTKLPIIIDSFREGELSSNKENIMIEEYVKLNNQVILTSTLKDEEYDSDKYLKLENVNVIDYSSFADSQILQSSYVNSFSEILEKFGVKE</sequence>
<dbReference type="RefSeq" id="WP_125068507.1">
    <property type="nucleotide sequence ID" value="NZ_CP032548.1"/>
</dbReference>
<name>A0A3Q8RPT8_9FLAO</name>
<evidence type="ECO:0000313" key="2">
    <source>
        <dbReference type="EMBL" id="AZJ36613.1"/>
    </source>
</evidence>
<protein>
    <recommendedName>
        <fullName evidence="4">AAA domain-containing protein</fullName>
    </recommendedName>
</protein>
<reference evidence="2 3" key="1">
    <citation type="submission" date="2018-09" db="EMBL/GenBank/DDBJ databases">
        <title>Insights into the microbiota of Asian seabass (Lates calcarifer) with tenacibaculosis symptoms and description of sp. nov. Tenacibaculum singaporense.</title>
        <authorList>
            <person name="Miyake S."/>
            <person name="Soh M."/>
            <person name="Azman M.N."/>
            <person name="Ngoh S.Y."/>
            <person name="Orban L."/>
        </authorList>
    </citation>
    <scope>NUCLEOTIDE SEQUENCE [LARGE SCALE GENOMIC DNA]</scope>
    <source>
        <strain evidence="2 3">DSM 106434</strain>
    </source>
</reference>
<dbReference type="Proteomes" id="UP000274593">
    <property type="component" value="Chromosome"/>
</dbReference>
<dbReference type="AlphaFoldDB" id="A0A3Q8RPT8"/>
<accession>A0A3Q8RPT8</accession>
<organism evidence="2 3">
    <name type="scientific">Tenacibaculum singaporense</name>
    <dbReference type="NCBI Taxonomy" id="2358479"/>
    <lineage>
        <taxon>Bacteria</taxon>
        <taxon>Pseudomonadati</taxon>
        <taxon>Bacteroidota</taxon>
        <taxon>Flavobacteriia</taxon>
        <taxon>Flavobacteriales</taxon>
        <taxon>Flavobacteriaceae</taxon>
        <taxon>Tenacibaculum</taxon>
    </lineage>
</organism>
<keyword evidence="1" id="KW-0175">Coiled coil</keyword>